<feature type="signal peptide" evidence="4">
    <location>
        <begin position="1"/>
        <end position="30"/>
    </location>
</feature>
<gene>
    <name evidence="6" type="ORF">OL599_19400</name>
</gene>
<evidence type="ECO:0000259" key="5">
    <source>
        <dbReference type="Pfam" id="PF13458"/>
    </source>
</evidence>
<evidence type="ECO:0000256" key="3">
    <source>
        <dbReference type="ARBA" id="ARBA00022970"/>
    </source>
</evidence>
<dbReference type="AlphaFoldDB" id="A0AA41YMQ6"/>
<proteinExistence type="inferred from homology"/>
<dbReference type="PANTHER" id="PTHR30483">
    <property type="entry name" value="LEUCINE-SPECIFIC-BINDING PROTEIN"/>
    <property type="match status" value="1"/>
</dbReference>
<dbReference type="Gene3D" id="3.40.50.2300">
    <property type="match status" value="2"/>
</dbReference>
<reference evidence="6" key="1">
    <citation type="submission" date="2022-09" db="EMBL/GenBank/DDBJ databases">
        <title>Rhodovastum sp. nov. RN2-1 isolated from soil in Seongnam, South Korea.</title>
        <authorList>
            <person name="Le N.T."/>
        </authorList>
    </citation>
    <scope>NUCLEOTIDE SEQUENCE</scope>
    <source>
        <strain evidence="6">RN2-1</strain>
    </source>
</reference>
<protein>
    <submittedName>
        <fullName evidence="6">Branched-chain amino acid ABC transporter substrate-binding protein</fullName>
    </submittedName>
</protein>
<dbReference type="InterPro" id="IPR028082">
    <property type="entry name" value="Peripla_BP_I"/>
</dbReference>
<evidence type="ECO:0000313" key="6">
    <source>
        <dbReference type="EMBL" id="MCW3476736.1"/>
    </source>
</evidence>
<keyword evidence="3" id="KW-0029">Amino-acid transport</keyword>
<feature type="chain" id="PRO_5041351560" evidence="4">
    <location>
        <begin position="31"/>
        <end position="420"/>
    </location>
</feature>
<name>A0AA41YMQ6_9PROT</name>
<sequence>MRTILNRTRSGLAGMLAAAALLAGATSAMAAQTVGPVTDDIGVIRIPKGAPIQIGGTWVLSGPDTALGLDERRGVEIAFKDAGGQVLGHPLKLNAEDDQCNAEGGQTAATKLAANPQTAVVLGPACSSVATPGAPILWQAGIVEICTACTAPALTAPGRKPEYAGFARTVFSDSEQGKADATFIANVMKARTVVTIHDGSPYAQQLQQVMADNFRKLGGTVLSQEAVAPTDVDMHPLLTRIASEKPDLIYFPVFTAAAAQILRQAKETPGLERTALMGGGSLLSADFIEAAGPAVVGFRIGYPDLSPDAMGKGYPHFVDEYKRAYGEAPISGYHANAYDGAMLAIKAIEKVGKTDDAGNLYIGKKAFRDAVFSIKFEGISGPIACDAYGECSQFKPSVLEFTSADPKTFGIGQNPKKIWP</sequence>
<dbReference type="Pfam" id="PF13458">
    <property type="entry name" value="Peripla_BP_6"/>
    <property type="match status" value="1"/>
</dbReference>
<evidence type="ECO:0000256" key="4">
    <source>
        <dbReference type="SAM" id="SignalP"/>
    </source>
</evidence>
<comment type="similarity">
    <text evidence="1">Belongs to the leucine-binding protein family.</text>
</comment>
<keyword evidence="2 4" id="KW-0732">Signal</keyword>
<dbReference type="EMBL" id="JAPDNT010000023">
    <property type="protein sequence ID" value="MCW3476736.1"/>
    <property type="molecule type" value="Genomic_DNA"/>
</dbReference>
<accession>A0AA41YMQ6</accession>
<dbReference type="InterPro" id="IPR051010">
    <property type="entry name" value="BCAA_transport"/>
</dbReference>
<dbReference type="Proteomes" id="UP001165679">
    <property type="component" value="Unassembled WGS sequence"/>
</dbReference>
<dbReference type="InterPro" id="IPR028081">
    <property type="entry name" value="Leu-bd"/>
</dbReference>
<dbReference type="SUPFAM" id="SSF53822">
    <property type="entry name" value="Periplasmic binding protein-like I"/>
    <property type="match status" value="1"/>
</dbReference>
<feature type="domain" description="Leucine-binding protein" evidence="5">
    <location>
        <begin position="51"/>
        <end position="384"/>
    </location>
</feature>
<evidence type="ECO:0000256" key="1">
    <source>
        <dbReference type="ARBA" id="ARBA00010062"/>
    </source>
</evidence>
<dbReference type="PANTHER" id="PTHR30483:SF6">
    <property type="entry name" value="PERIPLASMIC BINDING PROTEIN OF ABC TRANSPORTER FOR NATURAL AMINO ACIDS"/>
    <property type="match status" value="1"/>
</dbReference>
<evidence type="ECO:0000256" key="2">
    <source>
        <dbReference type="ARBA" id="ARBA00022729"/>
    </source>
</evidence>
<organism evidence="6 7">
    <name type="scientific">Limobrevibacterium gyesilva</name>
    <dbReference type="NCBI Taxonomy" id="2991712"/>
    <lineage>
        <taxon>Bacteria</taxon>
        <taxon>Pseudomonadati</taxon>
        <taxon>Pseudomonadota</taxon>
        <taxon>Alphaproteobacteria</taxon>
        <taxon>Acetobacterales</taxon>
        <taxon>Acetobacteraceae</taxon>
        <taxon>Limobrevibacterium</taxon>
    </lineage>
</organism>
<keyword evidence="3" id="KW-0813">Transport</keyword>
<reference evidence="6" key="2">
    <citation type="submission" date="2022-10" db="EMBL/GenBank/DDBJ databases">
        <authorList>
            <person name="Trinh H.N."/>
        </authorList>
    </citation>
    <scope>NUCLEOTIDE SEQUENCE</scope>
    <source>
        <strain evidence="6">RN2-1</strain>
    </source>
</reference>
<dbReference type="GO" id="GO:0006865">
    <property type="term" value="P:amino acid transport"/>
    <property type="evidence" value="ECO:0007669"/>
    <property type="project" value="UniProtKB-KW"/>
</dbReference>
<dbReference type="CDD" id="cd06342">
    <property type="entry name" value="PBP1_ABC_LIVBP-like"/>
    <property type="match status" value="1"/>
</dbReference>
<comment type="caution">
    <text evidence="6">The sequence shown here is derived from an EMBL/GenBank/DDBJ whole genome shotgun (WGS) entry which is preliminary data.</text>
</comment>
<evidence type="ECO:0000313" key="7">
    <source>
        <dbReference type="Proteomes" id="UP001165679"/>
    </source>
</evidence>
<dbReference type="RefSeq" id="WP_264715568.1">
    <property type="nucleotide sequence ID" value="NZ_JAPDNT010000023.1"/>
</dbReference>
<keyword evidence="7" id="KW-1185">Reference proteome</keyword>